<dbReference type="Pfam" id="PF01547">
    <property type="entry name" value="SBP_bac_1"/>
    <property type="match status" value="1"/>
</dbReference>
<sequence length="252" mass="27228">MKSIKGMLAACVALGLATVSAQAVEISLAANSTGNNIKFLQDQIVKFEKDTGNKVNIVSMPPSSSEQFSQYRLWLAAGNADIDVYQTDVVWAPQLSDQFVDLTEATKDVTAAHFPSIIASQTVNGKLVALPFYTDAPALFYRKDLLEKYGKTVPKTWDEMTATAKEIMDKERADGKSDLWGFVFQGNAYEGLTCNALEWIKSSGGGQIVEADGTISINNEKAAAAIDRAKGWIGSISPQGALAYQEEESRGV</sequence>
<dbReference type="AlphaFoldDB" id="A0A2P9HFJ4"/>
<evidence type="ECO:0000256" key="1">
    <source>
        <dbReference type="ARBA" id="ARBA00004418"/>
    </source>
</evidence>
<dbReference type="PANTHER" id="PTHR43649:SF34">
    <property type="entry name" value="ABC TRANSPORTER PERIPLASMIC-BINDING PROTEIN YCJN-RELATED"/>
    <property type="match status" value="1"/>
</dbReference>
<dbReference type="EMBL" id="OOFM01000004">
    <property type="protein sequence ID" value="SPL62873.1"/>
    <property type="molecule type" value="Genomic_DNA"/>
</dbReference>
<feature type="signal peptide" evidence="6">
    <location>
        <begin position="1"/>
        <end position="23"/>
    </location>
</feature>
<dbReference type="PANTHER" id="PTHR43649">
    <property type="entry name" value="ARABINOSE-BINDING PROTEIN-RELATED"/>
    <property type="match status" value="1"/>
</dbReference>
<name>A0A2P9HFJ4_9HYPH</name>
<evidence type="ECO:0000256" key="5">
    <source>
        <dbReference type="ARBA" id="ARBA00022764"/>
    </source>
</evidence>
<evidence type="ECO:0000256" key="6">
    <source>
        <dbReference type="SAM" id="SignalP"/>
    </source>
</evidence>
<evidence type="ECO:0000256" key="3">
    <source>
        <dbReference type="ARBA" id="ARBA00022448"/>
    </source>
</evidence>
<dbReference type="Gene3D" id="3.40.190.10">
    <property type="entry name" value="Periplasmic binding protein-like II"/>
    <property type="match status" value="1"/>
</dbReference>
<keyword evidence="3" id="KW-0813">Transport</keyword>
<evidence type="ECO:0000313" key="8">
    <source>
        <dbReference type="Proteomes" id="UP000246073"/>
    </source>
</evidence>
<evidence type="ECO:0000256" key="4">
    <source>
        <dbReference type="ARBA" id="ARBA00022729"/>
    </source>
</evidence>
<evidence type="ECO:0000313" key="7">
    <source>
        <dbReference type="EMBL" id="SPL62873.1"/>
    </source>
</evidence>
<keyword evidence="4 6" id="KW-0732">Signal</keyword>
<dbReference type="InterPro" id="IPR050490">
    <property type="entry name" value="Bact_solute-bd_prot1"/>
</dbReference>
<evidence type="ECO:0000256" key="2">
    <source>
        <dbReference type="ARBA" id="ARBA00008520"/>
    </source>
</evidence>
<organism evidence="7 8">
    <name type="scientific">Ochrobactrum soli</name>
    <dbReference type="NCBI Taxonomy" id="2448455"/>
    <lineage>
        <taxon>Bacteria</taxon>
        <taxon>Pseudomonadati</taxon>
        <taxon>Pseudomonadota</taxon>
        <taxon>Alphaproteobacteria</taxon>
        <taxon>Hyphomicrobiales</taxon>
        <taxon>Brucellaceae</taxon>
        <taxon>Brucella/Ochrobactrum group</taxon>
        <taxon>Ochrobactrum</taxon>
    </lineage>
</organism>
<dbReference type="Proteomes" id="UP000246073">
    <property type="component" value="Unassembled WGS sequence"/>
</dbReference>
<comment type="subcellular location">
    <subcellularLocation>
        <location evidence="1">Periplasm</location>
    </subcellularLocation>
</comment>
<protein>
    <submittedName>
        <fullName evidence="7">Maltose/maltodextrin ABC transporter, substrate binding periplasmic protein MalE</fullName>
    </submittedName>
</protein>
<proteinExistence type="inferred from homology"/>
<gene>
    <name evidence="7" type="ORF">OHAE_2805</name>
</gene>
<keyword evidence="5" id="KW-0574">Periplasm</keyword>
<reference evidence="8" key="1">
    <citation type="submission" date="2017-12" db="EMBL/GenBank/DDBJ databases">
        <authorList>
            <person name="Diaz M."/>
        </authorList>
    </citation>
    <scope>NUCLEOTIDE SEQUENCE [LARGE SCALE GENOMIC DNA]</scope>
    <source>
        <strain evidence="8">FI11154</strain>
    </source>
</reference>
<feature type="chain" id="PRO_5015145647" evidence="6">
    <location>
        <begin position="24"/>
        <end position="252"/>
    </location>
</feature>
<dbReference type="SUPFAM" id="SSF53850">
    <property type="entry name" value="Periplasmic binding protein-like II"/>
    <property type="match status" value="1"/>
</dbReference>
<dbReference type="GO" id="GO:0042597">
    <property type="term" value="C:periplasmic space"/>
    <property type="evidence" value="ECO:0007669"/>
    <property type="project" value="UniProtKB-SubCell"/>
</dbReference>
<dbReference type="InterPro" id="IPR006059">
    <property type="entry name" value="SBP"/>
</dbReference>
<accession>A0A2P9HFJ4</accession>
<comment type="similarity">
    <text evidence="2">Belongs to the bacterial solute-binding protein 1 family.</text>
</comment>